<reference evidence="1 2" key="1">
    <citation type="journal article" date="2023" name="Nat. Commun.">
        <title>Origin of minicircular mitochondrial genomes in red algae.</title>
        <authorList>
            <person name="Lee Y."/>
            <person name="Cho C.H."/>
            <person name="Lee Y.M."/>
            <person name="Park S.I."/>
            <person name="Yang J.H."/>
            <person name="West J.A."/>
            <person name="Bhattacharya D."/>
            <person name="Yoon H.S."/>
        </authorList>
    </citation>
    <scope>NUCLEOTIDE SEQUENCE [LARGE SCALE GENOMIC DNA]</scope>
    <source>
        <strain evidence="1 2">CCMP1338</strain>
        <tissue evidence="1">Whole cell</tissue>
    </source>
</reference>
<dbReference type="EMBL" id="JAMWBK010000013">
    <property type="protein sequence ID" value="KAJ8900700.1"/>
    <property type="molecule type" value="Genomic_DNA"/>
</dbReference>
<dbReference type="AlphaFoldDB" id="A0AAV8UDY4"/>
<proteinExistence type="predicted"/>
<evidence type="ECO:0000313" key="1">
    <source>
        <dbReference type="EMBL" id="KAJ8900700.1"/>
    </source>
</evidence>
<protein>
    <submittedName>
        <fullName evidence="1">Uncharacterized protein</fullName>
    </submittedName>
</protein>
<name>A0AAV8UDY4_9RHOD</name>
<keyword evidence="2" id="KW-1185">Reference proteome</keyword>
<gene>
    <name evidence="1" type="ORF">NDN08_000001</name>
</gene>
<evidence type="ECO:0000313" key="2">
    <source>
        <dbReference type="Proteomes" id="UP001157974"/>
    </source>
</evidence>
<dbReference type="Proteomes" id="UP001157974">
    <property type="component" value="Unassembled WGS sequence"/>
</dbReference>
<organism evidence="1 2">
    <name type="scientific">Rhodosorus marinus</name>
    <dbReference type="NCBI Taxonomy" id="101924"/>
    <lineage>
        <taxon>Eukaryota</taxon>
        <taxon>Rhodophyta</taxon>
        <taxon>Stylonematophyceae</taxon>
        <taxon>Stylonematales</taxon>
        <taxon>Stylonemataceae</taxon>
        <taxon>Rhodosorus</taxon>
    </lineage>
</organism>
<comment type="caution">
    <text evidence="1">The sequence shown here is derived from an EMBL/GenBank/DDBJ whole genome shotgun (WGS) entry which is preliminary data.</text>
</comment>
<accession>A0AAV8UDY4</accession>
<sequence length="150" mass="15584">MDGAGVEVEEAARLGLEEAARLGLEETGFFIWREMGTADVARPAAVISPQYDAVLAEIMQTGDDVEKAQALILAQGVGAGEANQAVARLGLEETGFVIWPEMGTADVARPAAVISPQYDAVLAEIMQTGDDVEKAQALILAQGDGAGEAN</sequence>